<reference evidence="2 3" key="1">
    <citation type="journal article" date="2010" name="Stand. Genomic Sci.">
        <title>Complete genome sequence of Spirochaeta smaragdinae type strain (SEBR 4228).</title>
        <authorList>
            <person name="Mavromatis K."/>
            <person name="Yasawong M."/>
            <person name="Chertkov O."/>
            <person name="Lapidus A."/>
            <person name="Lucas S."/>
            <person name="Nolan M."/>
            <person name="Del Rio T.G."/>
            <person name="Tice H."/>
            <person name="Cheng J.F."/>
            <person name="Pitluck S."/>
            <person name="Liolios K."/>
            <person name="Ivanova N."/>
            <person name="Tapia R."/>
            <person name="Han C."/>
            <person name="Bruce D."/>
            <person name="Goodwin L."/>
            <person name="Pati A."/>
            <person name="Chen A."/>
            <person name="Palaniappan K."/>
            <person name="Land M."/>
            <person name="Hauser L."/>
            <person name="Chang Y.J."/>
            <person name="Jeffries C.D."/>
            <person name="Detter J.C."/>
            <person name="Rohde M."/>
            <person name="Brambilla E."/>
            <person name="Spring S."/>
            <person name="Goker M."/>
            <person name="Sikorski J."/>
            <person name="Woyke T."/>
            <person name="Bristow J."/>
            <person name="Eisen J.A."/>
            <person name="Markowitz V."/>
            <person name="Hugenholtz P."/>
            <person name="Klenk H.P."/>
            <person name="Kyrpides N.C."/>
        </authorList>
    </citation>
    <scope>NUCLEOTIDE SEQUENCE [LARGE SCALE GENOMIC DNA]</scope>
    <source>
        <strain evidence="3">DSM 11293 / JCM 15392 / SEBR 4228</strain>
    </source>
</reference>
<keyword evidence="1" id="KW-0472">Membrane</keyword>
<evidence type="ECO:0000256" key="1">
    <source>
        <dbReference type="SAM" id="Phobius"/>
    </source>
</evidence>
<dbReference type="OrthoDB" id="9883394at2"/>
<name>E1R4Z8_SEDSS</name>
<feature type="transmembrane region" description="Helical" evidence="1">
    <location>
        <begin position="27"/>
        <end position="45"/>
    </location>
</feature>
<gene>
    <name evidence="2" type="ordered locus">Spirs_1406</name>
</gene>
<dbReference type="RefSeq" id="WP_013253997.1">
    <property type="nucleotide sequence ID" value="NC_014364.1"/>
</dbReference>
<evidence type="ECO:0000313" key="2">
    <source>
        <dbReference type="EMBL" id="ADK80533.1"/>
    </source>
</evidence>
<dbReference type="HOGENOM" id="CLU_2791889_0_0_12"/>
<protein>
    <submittedName>
        <fullName evidence="2">Uncharacterized protein</fullName>
    </submittedName>
</protein>
<organism evidence="2 3">
    <name type="scientific">Sediminispirochaeta smaragdinae (strain DSM 11293 / JCM 15392 / SEBR 4228)</name>
    <name type="common">Spirochaeta smaragdinae</name>
    <dbReference type="NCBI Taxonomy" id="573413"/>
    <lineage>
        <taxon>Bacteria</taxon>
        <taxon>Pseudomonadati</taxon>
        <taxon>Spirochaetota</taxon>
        <taxon>Spirochaetia</taxon>
        <taxon>Spirochaetales</taxon>
        <taxon>Spirochaetaceae</taxon>
        <taxon>Sediminispirochaeta</taxon>
    </lineage>
</organism>
<dbReference type="EMBL" id="CP002116">
    <property type="protein sequence ID" value="ADK80533.1"/>
    <property type="molecule type" value="Genomic_DNA"/>
</dbReference>
<keyword evidence="1" id="KW-0812">Transmembrane</keyword>
<evidence type="ECO:0000313" key="3">
    <source>
        <dbReference type="Proteomes" id="UP000002318"/>
    </source>
</evidence>
<sequence length="68" mass="7615">MKKLMFVSFAALLIGILLPIIDSTVVFAEIGILVSAFALTALFLLEQRRRYYKKAILPRSFGGRRKAA</sequence>
<dbReference type="KEGG" id="ssm:Spirs_1406"/>
<accession>E1R4Z8</accession>
<dbReference type="Proteomes" id="UP000002318">
    <property type="component" value="Chromosome"/>
</dbReference>
<keyword evidence="1" id="KW-1133">Transmembrane helix</keyword>
<dbReference type="AlphaFoldDB" id="E1R4Z8"/>
<feature type="transmembrane region" description="Helical" evidence="1">
    <location>
        <begin position="5"/>
        <end position="21"/>
    </location>
</feature>
<dbReference type="STRING" id="573413.Spirs_1406"/>
<proteinExistence type="predicted"/>
<keyword evidence="3" id="KW-1185">Reference proteome</keyword>